<feature type="signal peptide" evidence="1">
    <location>
        <begin position="1"/>
        <end position="21"/>
    </location>
</feature>
<dbReference type="Proteomes" id="UP000800235">
    <property type="component" value="Unassembled WGS sequence"/>
</dbReference>
<feature type="chain" id="PRO_5040155472" evidence="1">
    <location>
        <begin position="22"/>
        <end position="170"/>
    </location>
</feature>
<comment type="caution">
    <text evidence="2">The sequence shown here is derived from an EMBL/GenBank/DDBJ whole genome shotgun (WGS) entry which is preliminary data.</text>
</comment>
<evidence type="ECO:0000256" key="1">
    <source>
        <dbReference type="SAM" id="SignalP"/>
    </source>
</evidence>
<organism evidence="2 3">
    <name type="scientific">Tothia fuscella</name>
    <dbReference type="NCBI Taxonomy" id="1048955"/>
    <lineage>
        <taxon>Eukaryota</taxon>
        <taxon>Fungi</taxon>
        <taxon>Dikarya</taxon>
        <taxon>Ascomycota</taxon>
        <taxon>Pezizomycotina</taxon>
        <taxon>Dothideomycetes</taxon>
        <taxon>Pleosporomycetidae</taxon>
        <taxon>Venturiales</taxon>
        <taxon>Cylindrosympodiaceae</taxon>
        <taxon>Tothia</taxon>
    </lineage>
</organism>
<feature type="non-terminal residue" evidence="2">
    <location>
        <position position="170"/>
    </location>
</feature>
<sequence length="170" mass="18491">MMFPMTIFTMLFSLLSLLVSAAPVTDNTNTALTRREECPRQGCGGLVDVFSGRDFKGSHEARNLPFSPNECINEYGSVPSPSAAMDNATCIMEMIALRVTINPRLLGRAVGISGLMLVAFRATASIKRANGSLIVFGGKARNCDNGPMHTSIQFLQLLPRELMIKAPHHH</sequence>
<proteinExistence type="predicted"/>
<dbReference type="AlphaFoldDB" id="A0A9P4TWV6"/>
<evidence type="ECO:0000313" key="3">
    <source>
        <dbReference type="Proteomes" id="UP000800235"/>
    </source>
</evidence>
<dbReference type="EMBL" id="MU007058">
    <property type="protein sequence ID" value="KAF2427686.1"/>
    <property type="molecule type" value="Genomic_DNA"/>
</dbReference>
<keyword evidence="1" id="KW-0732">Signal</keyword>
<keyword evidence="3" id="KW-1185">Reference proteome</keyword>
<protein>
    <submittedName>
        <fullName evidence="2">Uncharacterized protein</fullName>
    </submittedName>
</protein>
<accession>A0A9P4TWV6</accession>
<gene>
    <name evidence="2" type="ORF">EJ08DRAFT_735915</name>
</gene>
<evidence type="ECO:0000313" key="2">
    <source>
        <dbReference type="EMBL" id="KAF2427686.1"/>
    </source>
</evidence>
<name>A0A9P4TWV6_9PEZI</name>
<reference evidence="2" key="1">
    <citation type="journal article" date="2020" name="Stud. Mycol.">
        <title>101 Dothideomycetes genomes: a test case for predicting lifestyles and emergence of pathogens.</title>
        <authorList>
            <person name="Haridas S."/>
            <person name="Albert R."/>
            <person name="Binder M."/>
            <person name="Bloem J."/>
            <person name="Labutti K."/>
            <person name="Salamov A."/>
            <person name="Andreopoulos B."/>
            <person name="Baker S."/>
            <person name="Barry K."/>
            <person name="Bills G."/>
            <person name="Bluhm B."/>
            <person name="Cannon C."/>
            <person name="Castanera R."/>
            <person name="Culley D."/>
            <person name="Daum C."/>
            <person name="Ezra D."/>
            <person name="Gonzalez J."/>
            <person name="Henrissat B."/>
            <person name="Kuo A."/>
            <person name="Liang C."/>
            <person name="Lipzen A."/>
            <person name="Lutzoni F."/>
            <person name="Magnuson J."/>
            <person name="Mondo S."/>
            <person name="Nolan M."/>
            <person name="Ohm R."/>
            <person name="Pangilinan J."/>
            <person name="Park H.-J."/>
            <person name="Ramirez L."/>
            <person name="Alfaro M."/>
            <person name="Sun H."/>
            <person name="Tritt A."/>
            <person name="Yoshinaga Y."/>
            <person name="Zwiers L.-H."/>
            <person name="Turgeon B."/>
            <person name="Goodwin S."/>
            <person name="Spatafora J."/>
            <person name="Crous P."/>
            <person name="Grigoriev I."/>
        </authorList>
    </citation>
    <scope>NUCLEOTIDE SEQUENCE</scope>
    <source>
        <strain evidence="2">CBS 130266</strain>
    </source>
</reference>